<feature type="active site" description="Proton acceptor; specific for L-alanine" evidence="4">
    <location>
        <position position="265"/>
    </location>
</feature>
<evidence type="ECO:0000256" key="1">
    <source>
        <dbReference type="ARBA" id="ARBA00001933"/>
    </source>
</evidence>
<keyword evidence="7" id="KW-1185">Reference proteome</keyword>
<dbReference type="Proteomes" id="UP001595987">
    <property type="component" value="Unassembled WGS sequence"/>
</dbReference>
<dbReference type="InterPro" id="IPR029066">
    <property type="entry name" value="PLP-binding_barrel"/>
</dbReference>
<dbReference type="NCBIfam" id="TIGR00492">
    <property type="entry name" value="alr"/>
    <property type="match status" value="1"/>
</dbReference>
<dbReference type="InterPro" id="IPR020622">
    <property type="entry name" value="Ala_racemase_pyridoxalP-BS"/>
</dbReference>
<dbReference type="InterPro" id="IPR001608">
    <property type="entry name" value="Ala_racemase_N"/>
</dbReference>
<proteinExistence type="inferred from homology"/>
<dbReference type="Pfam" id="PF01168">
    <property type="entry name" value="Ala_racemase_N"/>
    <property type="match status" value="1"/>
</dbReference>
<dbReference type="SUPFAM" id="SSF51419">
    <property type="entry name" value="PLP-binding barrel"/>
    <property type="match status" value="1"/>
</dbReference>
<feature type="binding site" evidence="4">
    <location>
        <position position="138"/>
    </location>
    <ligand>
        <name>substrate</name>
    </ligand>
</feature>
<dbReference type="Pfam" id="PF00842">
    <property type="entry name" value="Ala_racemase_C"/>
    <property type="match status" value="1"/>
</dbReference>
<dbReference type="RefSeq" id="WP_213533090.1">
    <property type="nucleotide sequence ID" value="NZ_BOVQ01000001.1"/>
</dbReference>
<dbReference type="PANTHER" id="PTHR30511">
    <property type="entry name" value="ALANINE RACEMASE"/>
    <property type="match status" value="1"/>
</dbReference>
<protein>
    <recommendedName>
        <fullName evidence="4">Alanine racemase</fullName>
        <ecNumber evidence="4">5.1.1.1</ecNumber>
    </recommendedName>
</protein>
<evidence type="ECO:0000256" key="4">
    <source>
        <dbReference type="HAMAP-Rule" id="MF_01201"/>
    </source>
</evidence>
<evidence type="ECO:0000256" key="2">
    <source>
        <dbReference type="ARBA" id="ARBA00022898"/>
    </source>
</evidence>
<feature type="modified residue" description="N6-(pyridoxal phosphate)lysine" evidence="4">
    <location>
        <position position="40"/>
    </location>
</feature>
<dbReference type="InterPro" id="IPR000821">
    <property type="entry name" value="Ala_racemase"/>
</dbReference>
<dbReference type="SMART" id="SM01005">
    <property type="entry name" value="Ala_racemase_C"/>
    <property type="match status" value="1"/>
</dbReference>
<feature type="binding site" evidence="4">
    <location>
        <position position="312"/>
    </location>
    <ligand>
        <name>substrate</name>
    </ligand>
</feature>
<reference evidence="7" key="1">
    <citation type="journal article" date="2019" name="Int. J. Syst. Evol. Microbiol.">
        <title>The Global Catalogue of Microorganisms (GCM) 10K type strain sequencing project: providing services to taxonomists for standard genome sequencing and annotation.</title>
        <authorList>
            <consortium name="The Broad Institute Genomics Platform"/>
            <consortium name="The Broad Institute Genome Sequencing Center for Infectious Disease"/>
            <person name="Wu L."/>
            <person name="Ma J."/>
        </authorList>
    </citation>
    <scope>NUCLEOTIDE SEQUENCE [LARGE SCALE GENOMIC DNA]</scope>
    <source>
        <strain evidence="7">CCUG 63287</strain>
    </source>
</reference>
<dbReference type="SUPFAM" id="SSF50621">
    <property type="entry name" value="Alanine racemase C-terminal domain-like"/>
    <property type="match status" value="1"/>
</dbReference>
<comment type="cofactor">
    <cofactor evidence="1 4">
        <name>pyridoxal 5'-phosphate</name>
        <dbReference type="ChEBI" id="CHEBI:597326"/>
    </cofactor>
</comment>
<dbReference type="EC" id="5.1.1.1" evidence="4"/>
<dbReference type="PROSITE" id="PS00395">
    <property type="entry name" value="ALANINE_RACEMASE"/>
    <property type="match status" value="1"/>
</dbReference>
<comment type="function">
    <text evidence="4">Catalyzes the interconversion of L-alanine and D-alanine. May also act on other amino acids.</text>
</comment>
<comment type="similarity">
    <text evidence="4">Belongs to the alanine racemase family.</text>
</comment>
<dbReference type="PANTHER" id="PTHR30511:SF0">
    <property type="entry name" value="ALANINE RACEMASE, CATABOLIC-RELATED"/>
    <property type="match status" value="1"/>
</dbReference>
<organism evidence="6 7">
    <name type="scientific">Lactococcus nasutitermitis</name>
    <dbReference type="NCBI Taxonomy" id="1652957"/>
    <lineage>
        <taxon>Bacteria</taxon>
        <taxon>Bacillati</taxon>
        <taxon>Bacillota</taxon>
        <taxon>Bacilli</taxon>
        <taxon>Lactobacillales</taxon>
        <taxon>Streptococcaceae</taxon>
        <taxon>Lactococcus</taxon>
    </lineage>
</organism>
<accession>A0ABV9JEF3</accession>
<evidence type="ECO:0000313" key="7">
    <source>
        <dbReference type="Proteomes" id="UP001595987"/>
    </source>
</evidence>
<feature type="active site" description="Proton acceptor; specific for D-alanine" evidence="4">
    <location>
        <position position="40"/>
    </location>
</feature>
<dbReference type="InterPro" id="IPR009006">
    <property type="entry name" value="Ala_racemase/Decarboxylase_C"/>
</dbReference>
<comment type="catalytic activity">
    <reaction evidence="4">
        <text>L-alanine = D-alanine</text>
        <dbReference type="Rhea" id="RHEA:20249"/>
        <dbReference type="ChEBI" id="CHEBI:57416"/>
        <dbReference type="ChEBI" id="CHEBI:57972"/>
        <dbReference type="EC" id="5.1.1.1"/>
    </reaction>
</comment>
<dbReference type="Gene3D" id="3.20.20.10">
    <property type="entry name" value="Alanine racemase"/>
    <property type="match status" value="1"/>
</dbReference>
<keyword evidence="3 4" id="KW-0413">Isomerase</keyword>
<evidence type="ECO:0000313" key="6">
    <source>
        <dbReference type="EMBL" id="MFC4652806.1"/>
    </source>
</evidence>
<evidence type="ECO:0000259" key="5">
    <source>
        <dbReference type="SMART" id="SM01005"/>
    </source>
</evidence>
<comment type="pathway">
    <text evidence="4">Amino-acid biosynthesis; D-alanine biosynthesis; D-alanine from L-alanine: step 1/1.</text>
</comment>
<sequence>MKSSPHRHTPAIIDLSAIKNNVQKFREHIGETPELWGVVKANAYGHGAVPVAQSIYELVDGFCVSNLDEAIELRNHLITKPILILSGIVPDNADIARSLNITLTAPSLEWLKLIVAQDKKDVLVGLKIHIAVDSGMGRIGVRDATEANQMIELADKYGIDVDGIFTHFATADEPNQRKFNEQKLNFDKIVSQLIRRPKYVHSTNSAAGLWHREQVQDLERLGVAMYGLNPSGQTLDLPFDLEAAFTLKSELTHIKVIHAGDTVGYGATFEATEDTYVGTVSIGYADGWTREMQGFHVLVDGEFCEIIGRVSMDQITIKLPHSYPLGTTVTLIGRDGEKEITAQDIAKWRNTINYEVLCLLSDRIYREYK</sequence>
<name>A0ABV9JEF3_9LACT</name>
<dbReference type="Gene3D" id="2.40.37.10">
    <property type="entry name" value="Lyase, Ornithine Decarboxylase, Chain A, domain 1"/>
    <property type="match status" value="1"/>
</dbReference>
<dbReference type="InterPro" id="IPR011079">
    <property type="entry name" value="Ala_racemase_C"/>
</dbReference>
<dbReference type="CDD" id="cd00430">
    <property type="entry name" value="PLPDE_III_AR"/>
    <property type="match status" value="1"/>
</dbReference>
<dbReference type="HAMAP" id="MF_01201">
    <property type="entry name" value="Ala_racemase"/>
    <property type="match status" value="1"/>
</dbReference>
<dbReference type="PRINTS" id="PR00992">
    <property type="entry name" value="ALARACEMASE"/>
</dbReference>
<comment type="caution">
    <text evidence="6">The sequence shown here is derived from an EMBL/GenBank/DDBJ whole genome shotgun (WGS) entry which is preliminary data.</text>
</comment>
<feature type="domain" description="Alanine racemase C-terminal" evidence="5">
    <location>
        <begin position="244"/>
        <end position="369"/>
    </location>
</feature>
<keyword evidence="2 4" id="KW-0663">Pyridoxal phosphate</keyword>
<evidence type="ECO:0000256" key="3">
    <source>
        <dbReference type="ARBA" id="ARBA00023235"/>
    </source>
</evidence>
<dbReference type="EMBL" id="JBHSGD010000005">
    <property type="protein sequence ID" value="MFC4652806.1"/>
    <property type="molecule type" value="Genomic_DNA"/>
</dbReference>
<gene>
    <name evidence="6" type="primary">alr</name>
    <name evidence="6" type="ORF">ACFO26_07770</name>
</gene>
<dbReference type="GO" id="GO:0008784">
    <property type="term" value="F:alanine racemase activity"/>
    <property type="evidence" value="ECO:0007669"/>
    <property type="project" value="UniProtKB-EC"/>
</dbReference>